<protein>
    <submittedName>
        <fullName evidence="2">DUF1176 domain-containing protein</fullName>
    </submittedName>
</protein>
<keyword evidence="1" id="KW-0732">Signal</keyword>
<accession>A0ABV2BDF3</accession>
<evidence type="ECO:0000313" key="3">
    <source>
        <dbReference type="Proteomes" id="UP001437419"/>
    </source>
</evidence>
<evidence type="ECO:0000256" key="1">
    <source>
        <dbReference type="SAM" id="SignalP"/>
    </source>
</evidence>
<feature type="chain" id="PRO_5045610887" evidence="1">
    <location>
        <begin position="33"/>
        <end position="354"/>
    </location>
</feature>
<dbReference type="RefSeq" id="WP_353639236.1">
    <property type="nucleotide sequence ID" value="NZ_JBEUDR010000001.1"/>
</dbReference>
<feature type="signal peptide" evidence="1">
    <location>
        <begin position="1"/>
        <end position="32"/>
    </location>
</feature>
<dbReference type="Pfam" id="PF06674">
    <property type="entry name" value="DUF1176"/>
    <property type="match status" value="1"/>
</dbReference>
<dbReference type="EMBL" id="JBEUDR010000001">
    <property type="protein sequence ID" value="MES5322784.1"/>
    <property type="molecule type" value="Genomic_DNA"/>
</dbReference>
<keyword evidence="3" id="KW-1185">Reference proteome</keyword>
<gene>
    <name evidence="2" type="ORF">ABU900_00080</name>
</gene>
<name>A0ABV2BDF3_9BURK</name>
<sequence>MSGQKQDHSAFFSVRTAAISLVFCMGGAAANAAPVTFSHKDWDLRCDNTLTCRAAGYAADGDGEELGSTVLLTRKAGSGEPVANRVMLAHYDDPEWPKDSLPELVIAGRKAGSLSVAGDESWQMSEAQLAQFLAALKKDAVISFRGNGSTYAFSGAGSSAVLLKMDDVQGRVNTPGAILRKGKGSEATVKAPIAAPVINRAPVVDKSLRPMTAQEDALIRPVLLKVLAADEEQSCSADMLSEPWEIARLNQQFSLVGAPCWLAAYNGGAAYFVINNNMQSAPVLVSTSATDYDNGMISSSMKGRGLGDCWSYEASVWDGTDFVESERGDTGRCALIRAGGAWNIPEHVSQVVGP</sequence>
<evidence type="ECO:0000313" key="2">
    <source>
        <dbReference type="EMBL" id="MES5322784.1"/>
    </source>
</evidence>
<reference evidence="2 3" key="1">
    <citation type="submission" date="2024-06" db="EMBL/GenBank/DDBJ databases">
        <title>Alcaligenes phenolicus JC896.</title>
        <authorList>
            <person name="Venkata Ramana C."/>
            <person name="Sasikala C."/>
            <person name="Mahima D."/>
        </authorList>
    </citation>
    <scope>NUCLEOTIDE SEQUENCE [LARGE SCALE GENOMIC DNA]</scope>
    <source>
        <strain evidence="2 3">JC896</strain>
    </source>
</reference>
<proteinExistence type="predicted"/>
<dbReference type="InterPro" id="IPR009560">
    <property type="entry name" value="DUF1176"/>
</dbReference>
<dbReference type="Proteomes" id="UP001437419">
    <property type="component" value="Unassembled WGS sequence"/>
</dbReference>
<organism evidence="2 3">
    <name type="scientific">Alcaligenes phenolicus</name>
    <dbReference type="NCBI Taxonomy" id="232846"/>
    <lineage>
        <taxon>Bacteria</taxon>
        <taxon>Pseudomonadati</taxon>
        <taxon>Pseudomonadota</taxon>
        <taxon>Betaproteobacteria</taxon>
        <taxon>Burkholderiales</taxon>
        <taxon>Alcaligenaceae</taxon>
        <taxon>Alcaligenes</taxon>
    </lineage>
</organism>
<comment type="caution">
    <text evidence="2">The sequence shown here is derived from an EMBL/GenBank/DDBJ whole genome shotgun (WGS) entry which is preliminary data.</text>
</comment>